<dbReference type="InterPro" id="IPR051615">
    <property type="entry name" value="Transcr_Regulatory_Elem"/>
</dbReference>
<feature type="compositionally biased region" description="Polar residues" evidence="7">
    <location>
        <begin position="77"/>
        <end position="89"/>
    </location>
</feature>
<evidence type="ECO:0000256" key="5">
    <source>
        <dbReference type="ARBA" id="ARBA00023163"/>
    </source>
</evidence>
<comment type="caution">
    <text evidence="9">The sequence shown here is derived from an EMBL/GenBank/DDBJ whole genome shotgun (WGS) entry which is preliminary data.</text>
</comment>
<feature type="compositionally biased region" description="Polar residues" evidence="7">
    <location>
        <begin position="58"/>
        <end position="67"/>
    </location>
</feature>
<dbReference type="PANTHER" id="PTHR31313:SF78">
    <property type="entry name" value="TRANSCRIPTION FACTOR DOMAIN-CONTAINING PROTEIN"/>
    <property type="match status" value="1"/>
</dbReference>
<feature type="region of interest" description="Disordered" evidence="7">
    <location>
        <begin position="29"/>
        <end position="130"/>
    </location>
</feature>
<dbReference type="EMBL" id="JAABOA010003287">
    <property type="protein sequence ID" value="KAF9578826.1"/>
    <property type="molecule type" value="Genomic_DNA"/>
</dbReference>
<dbReference type="Proteomes" id="UP000780801">
    <property type="component" value="Unassembled WGS sequence"/>
</dbReference>
<keyword evidence="1" id="KW-0479">Metal-binding</keyword>
<feature type="compositionally biased region" description="Low complexity" evidence="7">
    <location>
        <begin position="815"/>
        <end position="832"/>
    </location>
</feature>
<evidence type="ECO:0000259" key="8">
    <source>
        <dbReference type="SMART" id="SM00906"/>
    </source>
</evidence>
<dbReference type="Pfam" id="PF04082">
    <property type="entry name" value="Fungal_trans"/>
    <property type="match status" value="1"/>
</dbReference>
<evidence type="ECO:0000313" key="9">
    <source>
        <dbReference type="EMBL" id="KAF9578826.1"/>
    </source>
</evidence>
<feature type="compositionally biased region" description="Low complexity" evidence="7">
    <location>
        <begin position="631"/>
        <end position="672"/>
    </location>
</feature>
<feature type="non-terminal residue" evidence="9">
    <location>
        <position position="891"/>
    </location>
</feature>
<feature type="region of interest" description="Disordered" evidence="7">
    <location>
        <begin position="619"/>
        <end position="674"/>
    </location>
</feature>
<dbReference type="SMART" id="SM00906">
    <property type="entry name" value="Fungal_trans"/>
    <property type="match status" value="1"/>
</dbReference>
<dbReference type="AlphaFoldDB" id="A0A9P6FQ96"/>
<proteinExistence type="predicted"/>
<organism evidence="9 10">
    <name type="scientific">Lunasporangiospora selenospora</name>
    <dbReference type="NCBI Taxonomy" id="979761"/>
    <lineage>
        <taxon>Eukaryota</taxon>
        <taxon>Fungi</taxon>
        <taxon>Fungi incertae sedis</taxon>
        <taxon>Mucoromycota</taxon>
        <taxon>Mortierellomycotina</taxon>
        <taxon>Mortierellomycetes</taxon>
        <taxon>Mortierellales</taxon>
        <taxon>Mortierellaceae</taxon>
        <taxon>Lunasporangiospora</taxon>
    </lineage>
</organism>
<feature type="region of interest" description="Disordered" evidence="7">
    <location>
        <begin position="694"/>
        <end position="715"/>
    </location>
</feature>
<evidence type="ECO:0000256" key="1">
    <source>
        <dbReference type="ARBA" id="ARBA00022723"/>
    </source>
</evidence>
<reference evidence="9" key="1">
    <citation type="journal article" date="2020" name="Fungal Divers.">
        <title>Resolving the Mortierellaceae phylogeny through synthesis of multi-gene phylogenetics and phylogenomics.</title>
        <authorList>
            <person name="Vandepol N."/>
            <person name="Liber J."/>
            <person name="Desiro A."/>
            <person name="Na H."/>
            <person name="Kennedy M."/>
            <person name="Barry K."/>
            <person name="Grigoriev I.V."/>
            <person name="Miller A.N."/>
            <person name="O'Donnell K."/>
            <person name="Stajich J.E."/>
            <person name="Bonito G."/>
        </authorList>
    </citation>
    <scope>NUCLEOTIDE SEQUENCE</scope>
    <source>
        <strain evidence="9">KOD1015</strain>
    </source>
</reference>
<dbReference type="CDD" id="cd15486">
    <property type="entry name" value="ZIP_Sip4"/>
    <property type="match status" value="1"/>
</dbReference>
<accession>A0A9P6FQ96</accession>
<evidence type="ECO:0000256" key="3">
    <source>
        <dbReference type="ARBA" id="ARBA00023015"/>
    </source>
</evidence>
<evidence type="ECO:0000256" key="4">
    <source>
        <dbReference type="ARBA" id="ARBA00023125"/>
    </source>
</evidence>
<evidence type="ECO:0000256" key="7">
    <source>
        <dbReference type="SAM" id="MobiDB-lite"/>
    </source>
</evidence>
<keyword evidence="6" id="KW-0539">Nucleus</keyword>
<evidence type="ECO:0000256" key="2">
    <source>
        <dbReference type="ARBA" id="ARBA00022833"/>
    </source>
</evidence>
<sequence length="891" mass="100391">FNDSAKKRGPPKGYIEALENRLHRMESLLGGLVQGPPDRAKLESDAWAFEQDDDMDSIDTTWTNSSDGPLFPPQPPASNKSSPLNSAQGRRTHHRHTDSSISNAGDSMQTDSSVTSVHNSLSPEAKDEDDVLSYDKCARDRISSLADSLETLSLDTGGFMRYLGNSSGIDMLQRSQLLRNGSMMVPVRFKEHRDWMMQKEFMVDKLQAEMPMPPRDLAEHLIDCYFKFIHPNMPILHMHTFMRQYRSDDPSKRPPGTLLNAMFAAASRFTEHPEIYFDRAKRLIDYEYELPRLSSIQALLLMTIYRFTSSKAGGRVWVQLGMATRMAQDLGMHRDSARWHLPPMETEIRKRLWWTCYVMDRWVSVCMGRPVSIDDDDCDVEYPSLVEQDYLDPDADNSVPNENVEKLKEQSAFALDYFVEIIKLSQIGGEILQRVYSAKTRNLPPHVVSHAVTELDTRLTKWLQALPPRLRYDHKVSPLSLDRWVASIHSSYYSILILLHRPHMVPWSLTKTKLSESLSSLNICISAANSIVHLAERLVQDDSIDTCWCFITFDIFIASLIHLTNSASLDVKLQSQARINLVRGIAAMKRLGKRWFNSEKFSGILEDIVCANLRMGGANSEDRPMDMTTLSQPQTPASSATSPSSSPSTPAVHNPDSQSAQPLASPQPQQQQEKNPVEFAVLYDCASINATPLELYNGGQPTTKPKRPQESINNSMNFSNTSMQNMFMLLPAPSTSAAMPMASMAGAGVGLNQGSPQPIVEPPLQSPTQQVPAQIPLHPQSNFTFSSLSTLDMFGQDQDYLEFRQLLGQDPSTVPSLSQPLQAQQPQRSQPFSLLMGSGGEGIQQQQLAMMPLFSSTQALQERIVLHQQQQRQQFLLHQQQQQQQQHEWRF</sequence>
<feature type="region of interest" description="Disordered" evidence="7">
    <location>
        <begin position="811"/>
        <end position="832"/>
    </location>
</feature>
<name>A0A9P6FQ96_9FUNG</name>
<dbReference type="GO" id="GO:0008270">
    <property type="term" value="F:zinc ion binding"/>
    <property type="evidence" value="ECO:0007669"/>
    <property type="project" value="InterPro"/>
</dbReference>
<keyword evidence="4" id="KW-0238">DNA-binding</keyword>
<dbReference type="GO" id="GO:0006351">
    <property type="term" value="P:DNA-templated transcription"/>
    <property type="evidence" value="ECO:0007669"/>
    <property type="project" value="InterPro"/>
</dbReference>
<evidence type="ECO:0000256" key="6">
    <source>
        <dbReference type="ARBA" id="ARBA00023242"/>
    </source>
</evidence>
<feature type="domain" description="Xylanolytic transcriptional activator regulatory" evidence="8">
    <location>
        <begin position="316"/>
        <end position="389"/>
    </location>
</feature>
<keyword evidence="2" id="KW-0862">Zinc</keyword>
<keyword evidence="3" id="KW-0805">Transcription regulation</keyword>
<gene>
    <name evidence="9" type="primary">CTF1_2</name>
    <name evidence="9" type="ORF">BGW38_005184</name>
</gene>
<keyword evidence="5" id="KW-0804">Transcription</keyword>
<feature type="compositionally biased region" description="Polar residues" evidence="7">
    <location>
        <begin position="99"/>
        <end position="122"/>
    </location>
</feature>
<keyword evidence="10" id="KW-1185">Reference proteome</keyword>
<dbReference type="GO" id="GO:0003677">
    <property type="term" value="F:DNA binding"/>
    <property type="evidence" value="ECO:0007669"/>
    <property type="project" value="UniProtKB-KW"/>
</dbReference>
<dbReference type="InterPro" id="IPR007219">
    <property type="entry name" value="XnlR_reg_dom"/>
</dbReference>
<protein>
    <submittedName>
        <fullName evidence="9">Transcriptional activator of fatty acid utilization</fullName>
    </submittedName>
</protein>
<evidence type="ECO:0000313" key="10">
    <source>
        <dbReference type="Proteomes" id="UP000780801"/>
    </source>
</evidence>
<dbReference type="CDD" id="cd12148">
    <property type="entry name" value="fungal_TF_MHR"/>
    <property type="match status" value="1"/>
</dbReference>
<dbReference type="PANTHER" id="PTHR31313">
    <property type="entry name" value="TY1 ENHANCER ACTIVATOR"/>
    <property type="match status" value="1"/>
</dbReference>
<dbReference type="OrthoDB" id="39175at2759"/>